<feature type="domain" description="Chromo" evidence="5">
    <location>
        <begin position="52"/>
        <end position="112"/>
    </location>
</feature>
<keyword evidence="7" id="KW-1185">Reference proteome</keyword>
<dbReference type="InterPro" id="IPR023779">
    <property type="entry name" value="Chromodomain_CS"/>
</dbReference>
<evidence type="ECO:0000259" key="5">
    <source>
        <dbReference type="PROSITE" id="PS50013"/>
    </source>
</evidence>
<feature type="compositionally biased region" description="Low complexity" evidence="4">
    <location>
        <begin position="123"/>
        <end position="135"/>
    </location>
</feature>
<feature type="region of interest" description="Disordered" evidence="4">
    <location>
        <begin position="1"/>
        <end position="50"/>
    </location>
</feature>
<dbReference type="GeneID" id="19905223"/>
<dbReference type="InterPro" id="IPR023780">
    <property type="entry name" value="Chromo_domain"/>
</dbReference>
<dbReference type="Pfam" id="PF01393">
    <property type="entry name" value="Chromo_shadow"/>
    <property type="match status" value="1"/>
</dbReference>
<dbReference type="OrthoDB" id="433924at2759"/>
<dbReference type="Pfam" id="PF00385">
    <property type="entry name" value="Chromo"/>
    <property type="match status" value="1"/>
</dbReference>
<dbReference type="OMA" id="KCPLKML"/>
<feature type="region of interest" description="Disordered" evidence="4">
    <location>
        <begin position="108"/>
        <end position="190"/>
    </location>
</feature>
<dbReference type="InterPro" id="IPR008251">
    <property type="entry name" value="Chromo_shadow_dom"/>
</dbReference>
<dbReference type="InterPro" id="IPR000953">
    <property type="entry name" value="Chromo/chromo_shadow_dom"/>
</dbReference>
<dbReference type="EMBL" id="JH767599">
    <property type="protein sequence ID" value="EON68654.1"/>
    <property type="molecule type" value="Genomic_DNA"/>
</dbReference>
<dbReference type="RefSeq" id="XP_007783971.1">
    <property type="nucleotide sequence ID" value="XM_007785781.1"/>
</dbReference>
<dbReference type="AlphaFoldDB" id="R7Z3R9"/>
<reference evidence="7" key="1">
    <citation type="submission" date="2012-06" db="EMBL/GenBank/DDBJ databases">
        <title>The genome sequence of Coniosporium apollinis CBS 100218.</title>
        <authorList>
            <consortium name="The Broad Institute Genome Sequencing Platform"/>
            <person name="Cuomo C."/>
            <person name="Gorbushina A."/>
            <person name="Noack S."/>
            <person name="Walker B."/>
            <person name="Young S.K."/>
            <person name="Zeng Q."/>
            <person name="Gargeya S."/>
            <person name="Fitzgerald M."/>
            <person name="Haas B."/>
            <person name="Abouelleil A."/>
            <person name="Alvarado L."/>
            <person name="Arachchi H.M."/>
            <person name="Berlin A.M."/>
            <person name="Chapman S.B."/>
            <person name="Goldberg J."/>
            <person name="Griggs A."/>
            <person name="Gujja S."/>
            <person name="Hansen M."/>
            <person name="Howarth C."/>
            <person name="Imamovic A."/>
            <person name="Larimer J."/>
            <person name="McCowan C."/>
            <person name="Montmayeur A."/>
            <person name="Murphy C."/>
            <person name="Neiman D."/>
            <person name="Pearson M."/>
            <person name="Priest M."/>
            <person name="Roberts A."/>
            <person name="Saif S."/>
            <person name="Shea T."/>
            <person name="Sisk P."/>
            <person name="Sykes S."/>
            <person name="Wortman J."/>
            <person name="Nusbaum C."/>
            <person name="Birren B."/>
        </authorList>
    </citation>
    <scope>NUCLEOTIDE SEQUENCE [LARGE SCALE GENOMIC DNA]</scope>
    <source>
        <strain evidence="7">CBS 100218</strain>
    </source>
</reference>
<dbReference type="STRING" id="1168221.R7Z3R9"/>
<keyword evidence="3" id="KW-0539">Nucleus</keyword>
<sequence>MPPAISDNEDSASESEIPFKTPMKDEDVEEKNGDVEENGADEEEEEAAEDTYVVEKILSHRFQDGVVMYEIKWLGYEKKADRTWEPESNLEGAQESLKVYFKKIGGRPEVPSAKDKKRKISEAAASTPTGSATTGRGRKKAKSEQDSGPDAAEDSASTKGKVKEWQPPKGSWEEEVMQIDTVEEPINPKTGKKERVGYVIWNDGKKTQHPLRVINQKCPQKMLAYYEQHLVFKGTDEIEGAAGV</sequence>
<dbReference type="Proteomes" id="UP000016924">
    <property type="component" value="Unassembled WGS sequence"/>
</dbReference>
<accession>R7Z3R9</accession>
<dbReference type="SUPFAM" id="SSF54160">
    <property type="entry name" value="Chromo domain-like"/>
    <property type="match status" value="2"/>
</dbReference>
<comment type="subcellular location">
    <subcellularLocation>
        <location evidence="1">Nucleus</location>
    </subcellularLocation>
</comment>
<dbReference type="SMART" id="SM00300">
    <property type="entry name" value="ChSh"/>
    <property type="match status" value="1"/>
</dbReference>
<dbReference type="GO" id="GO:0000792">
    <property type="term" value="C:heterochromatin"/>
    <property type="evidence" value="ECO:0007669"/>
    <property type="project" value="UniProtKB-ARBA"/>
</dbReference>
<dbReference type="CDD" id="cd00024">
    <property type="entry name" value="CD_CSD"/>
    <property type="match status" value="1"/>
</dbReference>
<dbReference type="GO" id="GO:0005634">
    <property type="term" value="C:nucleus"/>
    <property type="evidence" value="ECO:0007669"/>
    <property type="project" value="UniProtKB-SubCell"/>
</dbReference>
<evidence type="ECO:0000256" key="2">
    <source>
        <dbReference type="ARBA" id="ARBA00011353"/>
    </source>
</evidence>
<dbReference type="PROSITE" id="PS50013">
    <property type="entry name" value="CHROMO_2"/>
    <property type="match status" value="1"/>
</dbReference>
<feature type="compositionally biased region" description="Acidic residues" evidence="4">
    <location>
        <begin position="173"/>
        <end position="183"/>
    </location>
</feature>
<organism evidence="6 7">
    <name type="scientific">Coniosporium apollinis (strain CBS 100218)</name>
    <name type="common">Rock-inhabiting black yeast</name>
    <dbReference type="NCBI Taxonomy" id="1168221"/>
    <lineage>
        <taxon>Eukaryota</taxon>
        <taxon>Fungi</taxon>
        <taxon>Dikarya</taxon>
        <taxon>Ascomycota</taxon>
        <taxon>Pezizomycotina</taxon>
        <taxon>Dothideomycetes</taxon>
        <taxon>Dothideomycetes incertae sedis</taxon>
        <taxon>Coniosporium</taxon>
    </lineage>
</organism>
<feature type="compositionally biased region" description="Basic and acidic residues" evidence="4">
    <location>
        <begin position="22"/>
        <end position="34"/>
    </location>
</feature>
<dbReference type="InterPro" id="IPR051219">
    <property type="entry name" value="Heterochromatin_chromo-domain"/>
</dbReference>
<dbReference type="eggNOG" id="KOG1911">
    <property type="taxonomic scope" value="Eukaryota"/>
</dbReference>
<dbReference type="HOGENOM" id="CLU_045874_0_0_1"/>
<evidence type="ECO:0000313" key="6">
    <source>
        <dbReference type="EMBL" id="EON68654.1"/>
    </source>
</evidence>
<gene>
    <name evidence="6" type="ORF">W97_07912</name>
</gene>
<proteinExistence type="predicted"/>
<dbReference type="InterPro" id="IPR016197">
    <property type="entry name" value="Chromo-like_dom_sf"/>
</dbReference>
<comment type="subunit">
    <text evidence="2">Component of the NuA4 histone acetyltransferase complex.</text>
</comment>
<feature type="compositionally biased region" description="Acidic residues" evidence="4">
    <location>
        <begin position="35"/>
        <end position="49"/>
    </location>
</feature>
<dbReference type="Gene3D" id="2.40.50.40">
    <property type="match status" value="2"/>
</dbReference>
<dbReference type="PANTHER" id="PTHR22812">
    <property type="entry name" value="CHROMOBOX PROTEIN"/>
    <property type="match status" value="1"/>
</dbReference>
<dbReference type="PROSITE" id="PS00598">
    <property type="entry name" value="CHROMO_1"/>
    <property type="match status" value="1"/>
</dbReference>
<name>R7Z3R9_CONA1</name>
<dbReference type="GO" id="GO:0006338">
    <property type="term" value="P:chromatin remodeling"/>
    <property type="evidence" value="ECO:0007669"/>
    <property type="project" value="UniProtKB-ARBA"/>
</dbReference>
<evidence type="ECO:0000256" key="3">
    <source>
        <dbReference type="ARBA" id="ARBA00023242"/>
    </source>
</evidence>
<evidence type="ECO:0000313" key="7">
    <source>
        <dbReference type="Proteomes" id="UP000016924"/>
    </source>
</evidence>
<protein>
    <recommendedName>
        <fullName evidence="5">Chromo domain-containing protein</fullName>
    </recommendedName>
</protein>
<dbReference type="SMART" id="SM00298">
    <property type="entry name" value="CHROMO"/>
    <property type="match status" value="1"/>
</dbReference>
<evidence type="ECO:0000256" key="1">
    <source>
        <dbReference type="ARBA" id="ARBA00004123"/>
    </source>
</evidence>
<evidence type="ECO:0000256" key="4">
    <source>
        <dbReference type="SAM" id="MobiDB-lite"/>
    </source>
</evidence>